<sequence length="716" mass="80753">MASQQAALQPGQPGFVPSRVQLEAFNRAFRRVLWPRTVYNEMRERHLRLNHWDVQAAIWSFLQEELEMLPPQSRPLNSLAGTIPPYLDDSAGPLRSTRDKIRSLIAAASLPAPTSSASTSNAPVSSTQKAVDDQYPPARLALLVRGMPRNPGNIEQERRDTARYLRETLVNRNQLRLKKLSISQAVLLMHLADWDIGQALGDWKNLDEALDRLHLHFDRMRSGEGTSPSSEVTINGKQERQSERLAILLAITTRPDWGSLQAFLADHRFDLVASIVDWYKAGIPVAPKPKKKAEGNKVCKDVFSNEIPLPNQQDVVAPNVDNLWAPERAFYRRVSEYTGGDDSIPPTPMREDDRDRAFGFLLHPDRHAPQPGNYHAESYFVTEAISKNRYFHKRFAQPAFKWPKIGAGYGNDNKPEEDVGDETKKVVFDFSNKDHVEKLSNWRRQDFSRTTGILTRTGAQHWQPVELAKLYKMVEAYYEEYISSHASPSDKPNWILPVSAGMLLQWTDALNEAFVGTRPGGGSAIRWERTSEGVGTQVRRTRPITEDFNIPEDKAWFAKKGAFHSHTEQRKLVLQGKDQLAEWDPEAERKKTSDATPAPATGKLGKQPLRVEDDTASDPNDSDATKERKAHTKRSRAVLVRQAEERRRKDAERRKQNAQDEPAVDDKEDVLSGPAFVSLVGEDAEEGNADDEQEEQEGPRSKTRKTPASGSDSTSK</sequence>
<feature type="compositionally biased region" description="Basic and acidic residues" evidence="1">
    <location>
        <begin position="642"/>
        <end position="658"/>
    </location>
</feature>
<dbReference type="VEuPathDB" id="FungiDB:AB675_6328"/>
<organism evidence="2 3">
    <name type="scientific">Cyphellophora attinorum</name>
    <dbReference type="NCBI Taxonomy" id="1664694"/>
    <lineage>
        <taxon>Eukaryota</taxon>
        <taxon>Fungi</taxon>
        <taxon>Dikarya</taxon>
        <taxon>Ascomycota</taxon>
        <taxon>Pezizomycotina</taxon>
        <taxon>Eurotiomycetes</taxon>
        <taxon>Chaetothyriomycetidae</taxon>
        <taxon>Chaetothyriales</taxon>
        <taxon>Cyphellophoraceae</taxon>
        <taxon>Cyphellophora</taxon>
    </lineage>
</organism>
<reference evidence="2 3" key="1">
    <citation type="submission" date="2015-06" db="EMBL/GenBank/DDBJ databases">
        <title>Draft genome of the ant-associated black yeast Phialophora attae CBS 131958.</title>
        <authorList>
            <person name="Moreno L.F."/>
            <person name="Stielow B.J."/>
            <person name="de Hoog S."/>
            <person name="Vicente V.A."/>
            <person name="Weiss V.A."/>
            <person name="de Vries M."/>
            <person name="Cruz L.M."/>
            <person name="Souza E.M."/>
        </authorList>
    </citation>
    <scope>NUCLEOTIDE SEQUENCE [LARGE SCALE GENOMIC DNA]</scope>
    <source>
        <strain evidence="2 3">CBS 131958</strain>
    </source>
</reference>
<comment type="caution">
    <text evidence="2">The sequence shown here is derived from an EMBL/GenBank/DDBJ whole genome shotgun (WGS) entry which is preliminary data.</text>
</comment>
<feature type="compositionally biased region" description="Polar residues" evidence="1">
    <location>
        <begin position="706"/>
        <end position="716"/>
    </location>
</feature>
<dbReference type="Proteomes" id="UP000038010">
    <property type="component" value="Unassembled WGS sequence"/>
</dbReference>
<dbReference type="OrthoDB" id="4121297at2759"/>
<evidence type="ECO:0000313" key="3">
    <source>
        <dbReference type="Proteomes" id="UP000038010"/>
    </source>
</evidence>
<feature type="compositionally biased region" description="Low complexity" evidence="1">
    <location>
        <begin position="112"/>
        <end position="127"/>
    </location>
</feature>
<dbReference type="RefSeq" id="XP_018003774.1">
    <property type="nucleotide sequence ID" value="XM_018146610.1"/>
</dbReference>
<protein>
    <submittedName>
        <fullName evidence="2">Uncharacterized protein</fullName>
    </submittedName>
</protein>
<proteinExistence type="predicted"/>
<dbReference type="GeneID" id="28738490"/>
<accession>A0A0N0NQE4</accession>
<feature type="compositionally biased region" description="Acidic residues" evidence="1">
    <location>
        <begin position="682"/>
        <end position="696"/>
    </location>
</feature>
<gene>
    <name evidence="2" type="ORF">AB675_6328</name>
</gene>
<feature type="region of interest" description="Disordered" evidence="1">
    <location>
        <begin position="584"/>
        <end position="716"/>
    </location>
</feature>
<evidence type="ECO:0000313" key="2">
    <source>
        <dbReference type="EMBL" id="KPI43811.1"/>
    </source>
</evidence>
<keyword evidence="3" id="KW-1185">Reference proteome</keyword>
<dbReference type="AlphaFoldDB" id="A0A0N0NQE4"/>
<name>A0A0N0NQE4_9EURO</name>
<feature type="region of interest" description="Disordered" evidence="1">
    <location>
        <begin position="112"/>
        <end position="131"/>
    </location>
</feature>
<evidence type="ECO:0000256" key="1">
    <source>
        <dbReference type="SAM" id="MobiDB-lite"/>
    </source>
</evidence>
<dbReference type="EMBL" id="LFJN01000004">
    <property type="protein sequence ID" value="KPI43811.1"/>
    <property type="molecule type" value="Genomic_DNA"/>
</dbReference>